<dbReference type="Proteomes" id="UP000052068">
    <property type="component" value="Unassembled WGS sequence"/>
</dbReference>
<keyword evidence="2" id="KW-1185">Reference proteome</keyword>
<comment type="caution">
    <text evidence="1">The sequence shown here is derived from an EMBL/GenBank/DDBJ whole genome shotgun (WGS) entry which is preliminary data.</text>
</comment>
<dbReference type="RefSeq" id="WP_045025218.1">
    <property type="nucleotide sequence ID" value="NZ_JWJH01000052.1"/>
</dbReference>
<evidence type="ECO:0008006" key="3">
    <source>
        <dbReference type="Google" id="ProtNLM"/>
    </source>
</evidence>
<accession>A0ABR5CK24</accession>
<organism evidence="1 2">
    <name type="scientific">Rhizobium nepotum 39/7</name>
    <dbReference type="NCBI Taxonomy" id="1368418"/>
    <lineage>
        <taxon>Bacteria</taxon>
        <taxon>Pseudomonadati</taxon>
        <taxon>Pseudomonadota</taxon>
        <taxon>Alphaproteobacteria</taxon>
        <taxon>Hyphomicrobiales</taxon>
        <taxon>Rhizobiaceae</taxon>
        <taxon>Rhizobium/Agrobacterium group</taxon>
        <taxon>Rhizobium</taxon>
    </lineage>
</organism>
<proteinExistence type="predicted"/>
<gene>
    <name evidence="1" type="ORF">RS75_24545</name>
</gene>
<dbReference type="SUPFAM" id="SSF51735">
    <property type="entry name" value="NAD(P)-binding Rossmann-fold domains"/>
    <property type="match status" value="1"/>
</dbReference>
<protein>
    <recommendedName>
        <fullName evidence="3">Saccharopine dehydrogenase</fullName>
    </recommendedName>
</protein>
<reference evidence="1 2" key="1">
    <citation type="submission" date="2015-03" db="EMBL/GenBank/DDBJ databases">
        <title>Draft Genome Sequences of Agrobacterium nepotum Strain 39/7T (= CFBP 7436T = LMG 26435T) and Agrobacterium sp. Strain KFB 330 (= CFBP 8308 = LMG 28674).</title>
        <authorList>
            <person name="Kuzmanovic N."/>
            <person name="Pulawska J."/>
            <person name="Obradovic A."/>
        </authorList>
    </citation>
    <scope>NUCLEOTIDE SEQUENCE [LARGE SCALE GENOMIC DNA]</scope>
    <source>
        <strain evidence="1 2">39/7</strain>
    </source>
</reference>
<evidence type="ECO:0000313" key="2">
    <source>
        <dbReference type="Proteomes" id="UP000052068"/>
    </source>
</evidence>
<sequence length="333" mass="35470">MTAKILFVGGSGVVGQQMVRLFRKRHPELPILIGGRDVEKAYSIAQDVGLADAVQVDTAQPRLGLDPDIPVSAVVMLAPDAGLYGLRFAQDMRLPYLSIGNWLIEVGAEMAHFMRRPDASPVVLSSHWHGGPSIFLAIASSKDLDVVHSIKVGAIVDDLDSTGPAALEDMEMAVEGASSVLGFKGGRRVWLSGDNAKRSINAIDGRPFSAAAFAPYDIVSLHAATGAQEVRFDLASGISSSRLRGGDVGTELILEIEGEIDGRPTVRRSTLEFTRGQATLTGLSAVLSLSTTLGLEGRPAVPPSLYFPEQLMGPNWFLEELRQAGATINIDLS</sequence>
<dbReference type="InterPro" id="IPR036291">
    <property type="entry name" value="NAD(P)-bd_dom_sf"/>
</dbReference>
<evidence type="ECO:0000313" key="1">
    <source>
        <dbReference type="EMBL" id="KJF65208.1"/>
    </source>
</evidence>
<dbReference type="EMBL" id="JWJH01000052">
    <property type="protein sequence ID" value="KJF65208.1"/>
    <property type="molecule type" value="Genomic_DNA"/>
</dbReference>
<name>A0ABR5CK24_9HYPH</name>